<proteinExistence type="predicted"/>
<evidence type="ECO:0000259" key="2">
    <source>
        <dbReference type="PROSITE" id="PS50853"/>
    </source>
</evidence>
<keyword evidence="4" id="KW-1185">Reference proteome</keyword>
<feature type="domain" description="Fibronectin type-III" evidence="2">
    <location>
        <begin position="267"/>
        <end position="355"/>
    </location>
</feature>
<evidence type="ECO:0000256" key="1">
    <source>
        <dbReference type="ARBA" id="ARBA00022737"/>
    </source>
</evidence>
<keyword evidence="1" id="KW-0677">Repeat</keyword>
<evidence type="ECO:0000313" key="4">
    <source>
        <dbReference type="Proteomes" id="UP001557470"/>
    </source>
</evidence>
<dbReference type="Pfam" id="PF00041">
    <property type="entry name" value="fn3"/>
    <property type="match status" value="3"/>
</dbReference>
<dbReference type="CDD" id="cd00063">
    <property type="entry name" value="FN3"/>
    <property type="match status" value="3"/>
</dbReference>
<dbReference type="Gene3D" id="4.10.830.40">
    <property type="match status" value="1"/>
</dbReference>
<dbReference type="AlphaFoldDB" id="A0ABD0X895"/>
<dbReference type="SUPFAM" id="SSF49265">
    <property type="entry name" value="Fibronectin type III"/>
    <property type="match status" value="2"/>
</dbReference>
<protein>
    <recommendedName>
        <fullName evidence="2">Fibronectin type-III domain-containing protein</fullName>
    </recommendedName>
</protein>
<dbReference type="InterPro" id="IPR013783">
    <property type="entry name" value="Ig-like_fold"/>
</dbReference>
<feature type="domain" description="Fibronectin type-III" evidence="2">
    <location>
        <begin position="175"/>
        <end position="266"/>
    </location>
</feature>
<gene>
    <name evidence="3" type="ORF">UPYG_G00164350</name>
</gene>
<dbReference type="InterPro" id="IPR050991">
    <property type="entry name" value="ECM_Regulatory_Proteins"/>
</dbReference>
<reference evidence="3 4" key="1">
    <citation type="submission" date="2024-06" db="EMBL/GenBank/DDBJ databases">
        <authorList>
            <person name="Pan Q."/>
            <person name="Wen M."/>
            <person name="Jouanno E."/>
            <person name="Zahm M."/>
            <person name="Klopp C."/>
            <person name="Cabau C."/>
            <person name="Louis A."/>
            <person name="Berthelot C."/>
            <person name="Parey E."/>
            <person name="Roest Crollius H."/>
            <person name="Montfort J."/>
            <person name="Robinson-Rechavi M."/>
            <person name="Bouchez O."/>
            <person name="Lampietro C."/>
            <person name="Lopez Roques C."/>
            <person name="Donnadieu C."/>
            <person name="Postlethwait J."/>
            <person name="Bobe J."/>
            <person name="Verreycken H."/>
            <person name="Guiguen Y."/>
        </authorList>
    </citation>
    <scope>NUCLEOTIDE SEQUENCE [LARGE SCALE GENOMIC DNA]</scope>
    <source>
        <strain evidence="3">Up_M1</strain>
        <tissue evidence="3">Testis</tissue>
    </source>
</reference>
<dbReference type="PROSITE" id="PS50853">
    <property type="entry name" value="FN3"/>
    <property type="match status" value="3"/>
</dbReference>
<dbReference type="PANTHER" id="PTHR46708">
    <property type="entry name" value="TENASCIN"/>
    <property type="match status" value="1"/>
</dbReference>
<sequence>MSSESKSVHSETTESVVDSGIYSLQSSEIPSNFSNCDICPETKILKFCDTCQASFCEKHVKSHYTDPVLRNHLLKDVDMLSEDELPPPVGIKLQSVMSDSVFLTWSPPECLTGPQQFRVTWECEGNQQSLSVTDGCELEINKLQPGQNYKFSVETEGVDGKKSRPVSTSVFTVATPKDLKTVNLTDNSFTLSWSEAQGMNNNPYGYFISYTCPGSNRASVHTPDCQKTFSGLKPGTEYNVSVSTVLNDGKQSEPVSMTICTEIPAPDKVNVDSVDTRAATVSWNQPHGTGGTQCKYQVSYCLRGTKPHIRNTSSTSIKLSELQPASEYYFSVCTVLENEKKSQPVSTTINTSKAEP</sequence>
<dbReference type="Gene3D" id="2.60.40.10">
    <property type="entry name" value="Immunoglobulins"/>
    <property type="match status" value="3"/>
</dbReference>
<evidence type="ECO:0000313" key="3">
    <source>
        <dbReference type="EMBL" id="KAL0977987.1"/>
    </source>
</evidence>
<name>A0ABD0X895_UMBPY</name>
<dbReference type="Proteomes" id="UP001557470">
    <property type="component" value="Unassembled WGS sequence"/>
</dbReference>
<organism evidence="3 4">
    <name type="scientific">Umbra pygmaea</name>
    <name type="common">Eastern mudminnow</name>
    <dbReference type="NCBI Taxonomy" id="75934"/>
    <lineage>
        <taxon>Eukaryota</taxon>
        <taxon>Metazoa</taxon>
        <taxon>Chordata</taxon>
        <taxon>Craniata</taxon>
        <taxon>Vertebrata</taxon>
        <taxon>Euteleostomi</taxon>
        <taxon>Actinopterygii</taxon>
        <taxon>Neopterygii</taxon>
        <taxon>Teleostei</taxon>
        <taxon>Protacanthopterygii</taxon>
        <taxon>Esociformes</taxon>
        <taxon>Umbridae</taxon>
        <taxon>Umbra</taxon>
    </lineage>
</organism>
<accession>A0ABD0X895</accession>
<dbReference type="InterPro" id="IPR036116">
    <property type="entry name" value="FN3_sf"/>
</dbReference>
<dbReference type="EMBL" id="JAGEUA010000005">
    <property type="protein sequence ID" value="KAL0977987.1"/>
    <property type="molecule type" value="Genomic_DNA"/>
</dbReference>
<dbReference type="InterPro" id="IPR003961">
    <property type="entry name" value="FN3_dom"/>
</dbReference>
<feature type="domain" description="Fibronectin type-III" evidence="2">
    <location>
        <begin position="87"/>
        <end position="173"/>
    </location>
</feature>
<dbReference type="PANTHER" id="PTHR46708:SF2">
    <property type="entry name" value="FIBRONECTIN TYPE-III DOMAIN-CONTAINING PROTEIN"/>
    <property type="match status" value="1"/>
</dbReference>
<dbReference type="SMART" id="SM00060">
    <property type="entry name" value="FN3"/>
    <property type="match status" value="3"/>
</dbReference>
<comment type="caution">
    <text evidence="3">The sequence shown here is derived from an EMBL/GenBank/DDBJ whole genome shotgun (WGS) entry which is preliminary data.</text>
</comment>